<dbReference type="OrthoDB" id="5337308at2759"/>
<name>A0A6A5KUG8_9PLEO</name>
<dbReference type="Proteomes" id="UP000800040">
    <property type="component" value="Unassembled WGS sequence"/>
</dbReference>
<evidence type="ECO:0000313" key="2">
    <source>
        <dbReference type="Proteomes" id="UP000800040"/>
    </source>
</evidence>
<organism evidence="1 2">
    <name type="scientific">Decorospora gaudefroyi</name>
    <dbReference type="NCBI Taxonomy" id="184978"/>
    <lineage>
        <taxon>Eukaryota</taxon>
        <taxon>Fungi</taxon>
        <taxon>Dikarya</taxon>
        <taxon>Ascomycota</taxon>
        <taxon>Pezizomycotina</taxon>
        <taxon>Dothideomycetes</taxon>
        <taxon>Pleosporomycetidae</taxon>
        <taxon>Pleosporales</taxon>
        <taxon>Pleosporineae</taxon>
        <taxon>Pleosporaceae</taxon>
        <taxon>Decorospora</taxon>
    </lineage>
</organism>
<dbReference type="AlphaFoldDB" id="A0A6A5KUG8"/>
<proteinExistence type="predicted"/>
<accession>A0A6A5KUG8</accession>
<reference evidence="1" key="1">
    <citation type="submission" date="2020-01" db="EMBL/GenBank/DDBJ databases">
        <authorList>
            <consortium name="DOE Joint Genome Institute"/>
            <person name="Haridas S."/>
            <person name="Albert R."/>
            <person name="Binder M."/>
            <person name="Bloem J."/>
            <person name="Labutti K."/>
            <person name="Salamov A."/>
            <person name="Andreopoulos B."/>
            <person name="Baker S.E."/>
            <person name="Barry K."/>
            <person name="Bills G."/>
            <person name="Bluhm B.H."/>
            <person name="Cannon C."/>
            <person name="Castanera R."/>
            <person name="Culley D.E."/>
            <person name="Daum C."/>
            <person name="Ezra D."/>
            <person name="Gonzalez J.B."/>
            <person name="Henrissat B."/>
            <person name="Kuo A."/>
            <person name="Liang C."/>
            <person name="Lipzen A."/>
            <person name="Lutzoni F."/>
            <person name="Magnuson J."/>
            <person name="Mondo S."/>
            <person name="Nolan M."/>
            <person name="Ohm R."/>
            <person name="Pangilinan J."/>
            <person name="Park H.-J."/>
            <person name="Ramirez L."/>
            <person name="Alfaro M."/>
            <person name="Sun H."/>
            <person name="Tritt A."/>
            <person name="Yoshinaga Y."/>
            <person name="Zwiers L.-H."/>
            <person name="Turgeon B.G."/>
            <person name="Goodwin S.B."/>
            <person name="Spatafora J.W."/>
            <person name="Crous P.W."/>
            <person name="Grigoriev I.V."/>
        </authorList>
    </citation>
    <scope>NUCLEOTIDE SEQUENCE</scope>
    <source>
        <strain evidence="1">P77</strain>
    </source>
</reference>
<sequence>MWARYVEKGEHLVCLMQATDAGAGFLTADTRTPPSAASRWTGDLRSELAKWYWFDSAIDQEDECDFAKDGLQRAFEGHGLNPYPAYDDDGNPLPDGHNDCFFVKHENEDDIDDDDDSEGFAKKFQKYRADGKDYVATGAWYEFAINTADGAIVGKNIMSPSAAVLNPQFSWGRRADPEELPDLRFCSDIYWSYWVRNNPNIKNLRVYVAHHVINDNTVLLVSRAFRLRGLNALSVWPGTSFAAGTEAFNALVSSPIGATIAHLLIGHKRELGIRQITKITVVLHDPRPYYKFMNIFFTIEAVPEDQ</sequence>
<dbReference type="EMBL" id="ML975264">
    <property type="protein sequence ID" value="KAF1837233.1"/>
    <property type="molecule type" value="Genomic_DNA"/>
</dbReference>
<protein>
    <submittedName>
        <fullName evidence="1">Uncharacterized protein</fullName>
    </submittedName>
</protein>
<gene>
    <name evidence="1" type="ORF">BDW02DRAFT_519446</name>
</gene>
<feature type="non-terminal residue" evidence="1">
    <location>
        <position position="306"/>
    </location>
</feature>
<evidence type="ECO:0000313" key="1">
    <source>
        <dbReference type="EMBL" id="KAF1837233.1"/>
    </source>
</evidence>
<keyword evidence="2" id="KW-1185">Reference proteome</keyword>